<keyword evidence="7" id="KW-1185">Reference proteome</keyword>
<comment type="similarity">
    <text evidence="2">Belongs to the membrane fusion protein (MFP) (TC 8.A.1) family.</text>
</comment>
<evidence type="ECO:0000256" key="3">
    <source>
        <dbReference type="ARBA" id="ARBA00023054"/>
    </source>
</evidence>
<keyword evidence="3" id="KW-0175">Coiled coil</keyword>
<accession>A0A8J7GLG8</accession>
<dbReference type="Gene3D" id="2.40.50.100">
    <property type="match status" value="1"/>
</dbReference>
<evidence type="ECO:0000313" key="6">
    <source>
        <dbReference type="EMBL" id="MBG6139117.1"/>
    </source>
</evidence>
<evidence type="ECO:0000256" key="1">
    <source>
        <dbReference type="ARBA" id="ARBA00004196"/>
    </source>
</evidence>
<proteinExistence type="inferred from homology"/>
<dbReference type="SUPFAM" id="SSF111369">
    <property type="entry name" value="HlyD-like secretion proteins"/>
    <property type="match status" value="1"/>
</dbReference>
<dbReference type="Gene3D" id="2.40.420.20">
    <property type="match status" value="1"/>
</dbReference>
<feature type="domain" description="YknX-like beta-barrel" evidence="5">
    <location>
        <begin position="208"/>
        <end position="283"/>
    </location>
</feature>
<gene>
    <name evidence="6" type="ORF">IW245_005311</name>
</gene>
<dbReference type="Proteomes" id="UP000622552">
    <property type="component" value="Unassembled WGS sequence"/>
</dbReference>
<evidence type="ECO:0000256" key="4">
    <source>
        <dbReference type="SAM" id="Phobius"/>
    </source>
</evidence>
<name>A0A8J7GLG8_9ACTN</name>
<protein>
    <submittedName>
        <fullName evidence="6">Macrolide-specific efflux system membrane fusion protein</fullName>
    </submittedName>
</protein>
<organism evidence="6 7">
    <name type="scientific">Longispora fulva</name>
    <dbReference type="NCBI Taxonomy" id="619741"/>
    <lineage>
        <taxon>Bacteria</taxon>
        <taxon>Bacillati</taxon>
        <taxon>Actinomycetota</taxon>
        <taxon>Actinomycetes</taxon>
        <taxon>Micromonosporales</taxon>
        <taxon>Micromonosporaceae</taxon>
        <taxon>Longispora</taxon>
    </lineage>
</organism>
<dbReference type="Gene3D" id="1.10.287.470">
    <property type="entry name" value="Helix hairpin bin"/>
    <property type="match status" value="1"/>
</dbReference>
<dbReference type="InterPro" id="IPR050465">
    <property type="entry name" value="UPF0194_transport"/>
</dbReference>
<reference evidence="6" key="1">
    <citation type="submission" date="2020-11" db="EMBL/GenBank/DDBJ databases">
        <title>Sequencing the genomes of 1000 actinobacteria strains.</title>
        <authorList>
            <person name="Klenk H.-P."/>
        </authorList>
    </citation>
    <scope>NUCLEOTIDE SEQUENCE</scope>
    <source>
        <strain evidence="6">DSM 45356</strain>
    </source>
</reference>
<dbReference type="GO" id="GO:0030313">
    <property type="term" value="C:cell envelope"/>
    <property type="evidence" value="ECO:0007669"/>
    <property type="project" value="UniProtKB-SubCell"/>
</dbReference>
<dbReference type="NCBIfam" id="TIGR01730">
    <property type="entry name" value="RND_mfp"/>
    <property type="match status" value="1"/>
</dbReference>
<dbReference type="RefSeq" id="WP_197005805.1">
    <property type="nucleotide sequence ID" value="NZ_BONS01000012.1"/>
</dbReference>
<keyword evidence="4" id="KW-0812">Transmembrane</keyword>
<dbReference type="AlphaFoldDB" id="A0A8J7GLG8"/>
<comment type="subcellular location">
    <subcellularLocation>
        <location evidence="1">Cell envelope</location>
    </subcellularLocation>
</comment>
<evidence type="ECO:0000256" key="2">
    <source>
        <dbReference type="ARBA" id="ARBA00009477"/>
    </source>
</evidence>
<sequence length="366" mass="36559">MRNPRRRRLVIINSALALLIVAGGIGAYLALRSPAKAESKAGVRTVAVAKGNVSATISASGTVTAAKILNVDFTAAGKISDVKVKAGQVVKAGDVLATLDTKVLEQNSNAAWAAVTSAKADLTAAQTATKVDASQVARAQSSLVSAQAKAEQADDALDSSTLKAPSAGTLLAVNAEVGGSSSGGGTKTASTGTNAGTPLFQLTDLTNLQVRAVFTEADSLKVQVGQAVTVALNAAPGKPAPGKVAVVDPTPTTQNSVVTYGVTVTFDQLPAEVRLGQSASITVVTGAKEGVLVVPTSAVRGSGNRASVTVVDAAGAQSAKPVQLGLQGDLYTEVTGGLAEGERIVLATTGGANPQPTTQRGTGRTR</sequence>
<keyword evidence="4" id="KW-0472">Membrane</keyword>
<dbReference type="InterPro" id="IPR058636">
    <property type="entry name" value="Beta-barrel_YknX"/>
</dbReference>
<dbReference type="GO" id="GO:0022857">
    <property type="term" value="F:transmembrane transporter activity"/>
    <property type="evidence" value="ECO:0007669"/>
    <property type="project" value="InterPro"/>
</dbReference>
<dbReference type="InterPro" id="IPR006143">
    <property type="entry name" value="RND_pump_MFP"/>
</dbReference>
<keyword evidence="4" id="KW-1133">Transmembrane helix</keyword>
<dbReference type="EMBL" id="JADOUF010000001">
    <property type="protein sequence ID" value="MBG6139117.1"/>
    <property type="molecule type" value="Genomic_DNA"/>
</dbReference>
<dbReference type="GO" id="GO:0016020">
    <property type="term" value="C:membrane"/>
    <property type="evidence" value="ECO:0007669"/>
    <property type="project" value="InterPro"/>
</dbReference>
<evidence type="ECO:0000259" key="5">
    <source>
        <dbReference type="Pfam" id="PF25990"/>
    </source>
</evidence>
<dbReference type="PANTHER" id="PTHR32347">
    <property type="entry name" value="EFFLUX SYSTEM COMPONENT YKNX-RELATED"/>
    <property type="match status" value="1"/>
</dbReference>
<dbReference type="PANTHER" id="PTHR32347:SF23">
    <property type="entry name" value="BLL5650 PROTEIN"/>
    <property type="match status" value="1"/>
</dbReference>
<dbReference type="Pfam" id="PF25990">
    <property type="entry name" value="Beta-barrel_YknX"/>
    <property type="match status" value="1"/>
</dbReference>
<dbReference type="Gene3D" id="2.40.30.170">
    <property type="match status" value="1"/>
</dbReference>
<feature type="transmembrane region" description="Helical" evidence="4">
    <location>
        <begin position="9"/>
        <end position="31"/>
    </location>
</feature>
<evidence type="ECO:0000313" key="7">
    <source>
        <dbReference type="Proteomes" id="UP000622552"/>
    </source>
</evidence>
<comment type="caution">
    <text evidence="6">The sequence shown here is derived from an EMBL/GenBank/DDBJ whole genome shotgun (WGS) entry which is preliminary data.</text>
</comment>